<dbReference type="Pfam" id="PF07691">
    <property type="entry name" value="PA14"/>
    <property type="match status" value="1"/>
</dbReference>
<protein>
    <submittedName>
        <fullName evidence="6">Glycosyl hydrolase</fullName>
    </submittedName>
</protein>
<feature type="domain" description="PA14" evidence="5">
    <location>
        <begin position="460"/>
        <end position="597"/>
    </location>
</feature>
<evidence type="ECO:0000259" key="5">
    <source>
        <dbReference type="PROSITE" id="PS51820"/>
    </source>
</evidence>
<dbReference type="GO" id="GO:0009044">
    <property type="term" value="F:xylan 1,4-beta-xylosidase activity"/>
    <property type="evidence" value="ECO:0007669"/>
    <property type="project" value="InterPro"/>
</dbReference>
<dbReference type="PANTHER" id="PTHR42721">
    <property type="entry name" value="SUGAR HYDROLASE-RELATED"/>
    <property type="match status" value="1"/>
</dbReference>
<dbReference type="Pfam" id="PF14310">
    <property type="entry name" value="Fn3-like"/>
    <property type="match status" value="1"/>
</dbReference>
<dbReference type="EMBL" id="QRPE01000040">
    <property type="protein sequence ID" value="RHL86509.1"/>
    <property type="molecule type" value="Genomic_DNA"/>
</dbReference>
<dbReference type="GO" id="GO:0031222">
    <property type="term" value="P:arabinan catabolic process"/>
    <property type="evidence" value="ECO:0007669"/>
    <property type="project" value="TreeGrafter"/>
</dbReference>
<dbReference type="SMART" id="SM00758">
    <property type="entry name" value="PA14"/>
    <property type="match status" value="1"/>
</dbReference>
<dbReference type="InterPro" id="IPR011658">
    <property type="entry name" value="PA14_dom"/>
</dbReference>
<dbReference type="GO" id="GO:0046556">
    <property type="term" value="F:alpha-L-arabinofuranosidase activity"/>
    <property type="evidence" value="ECO:0007669"/>
    <property type="project" value="TreeGrafter"/>
</dbReference>
<dbReference type="InterPro" id="IPR017853">
    <property type="entry name" value="GH"/>
</dbReference>
<keyword evidence="3 6" id="KW-0378">Hydrolase</keyword>
<accession>A0A415MWI5</accession>
<dbReference type="SUPFAM" id="SSF51445">
    <property type="entry name" value="(Trans)glycosidases"/>
    <property type="match status" value="1"/>
</dbReference>
<evidence type="ECO:0000256" key="3">
    <source>
        <dbReference type="ARBA" id="ARBA00022801"/>
    </source>
</evidence>
<evidence type="ECO:0000313" key="7">
    <source>
        <dbReference type="Proteomes" id="UP000285013"/>
    </source>
</evidence>
<comment type="similarity">
    <text evidence="1">Belongs to the glycosyl hydrolase 3 family.</text>
</comment>
<evidence type="ECO:0000256" key="2">
    <source>
        <dbReference type="ARBA" id="ARBA00022729"/>
    </source>
</evidence>
<sequence length="863" mass="95781">MKKELNLICSLLLFSVTVAGQATCKFLNPELPIVERVNDLVGRLTLEEKISQMLNNAPAIDRLGIPAYNWWNECLHGVARSPYPVTSFPQAIAMAATWDTESVHQMAVYASDEGRAIYHDATRKGTPGIFRGLTYWSPNINIFRDPRWGRGQETYGEDPFLTASIGVSFVKGLQGDDPVYLKSSACAKHYAVHSGPEWNRHTYDAKVNNHDLWDTYLPAFKELVVEGKVTGVMCAYNSFFGQPCCGNDLLMMDILRNHWKFGGYVTSDCGAVEDFYNTHKTHQDAAAASADAVLHGTDCECGNGAYRALADAVLRGLITEKQIDESLKKLFEIRFRLGMFDPDDRVPYSNIPLSVLECDAHKAHALKMARQSIVLLKNQDQLLPLNKNKIKKIAVVGPNADDKSVLLANYYGYPSHITTALEGIQKKVGNQVEVVYEKGVNLTDDFVFTSAYEDALFCYDGQQGFKADYYQNTQWQGNPGLSRLEKTVDYQWGDGQDVGDGIITRQMSAVWSTVFTPKQTGEVCFELKADDKAELYIDGVKQNKVGNINSYYLLNAEKGKSYPIEIRYVQHADNAEIKFDMGILRKADYKQTAAAVKDADVIIFVGGLSAKVEGEEMGVEIEGFKRGDRTSISIPSVQQNLLKELYATGKPVVFVMMTGSALGLEWESAHLPAILNAWYGGQAGGQAIADVLFGDYNPSGRLPLTFYKSVNDLPDFEDYSMENRTYRYFTGTPVYPFGYGLSYTTFQYSSLKLQPSPDKRSVKVTAKITNTGKMEGEEVAQLYVSNPRDFVTPIRALKGFKRINLKPGESQTVEFVLTSKELSVVDISGKSVPMKGKVQISLGGGQPSTQMIKSKSCVQGDIL</sequence>
<dbReference type="InterPro" id="IPR044993">
    <property type="entry name" value="BXL"/>
</dbReference>
<dbReference type="Gene3D" id="3.20.20.300">
    <property type="entry name" value="Glycoside hydrolase, family 3, N-terminal domain"/>
    <property type="match status" value="1"/>
</dbReference>
<reference evidence="6 7" key="1">
    <citation type="submission" date="2018-08" db="EMBL/GenBank/DDBJ databases">
        <title>A genome reference for cultivated species of the human gut microbiota.</title>
        <authorList>
            <person name="Zou Y."/>
            <person name="Xue W."/>
            <person name="Luo G."/>
        </authorList>
    </citation>
    <scope>NUCLEOTIDE SEQUENCE [LARGE SCALE GENOMIC DNA]</scope>
    <source>
        <strain evidence="6 7">AF36-16BH</strain>
    </source>
</reference>
<evidence type="ECO:0000313" key="6">
    <source>
        <dbReference type="EMBL" id="RHL86509.1"/>
    </source>
</evidence>
<dbReference type="InterPro" id="IPR026891">
    <property type="entry name" value="Fn3-like"/>
</dbReference>
<feature type="signal peptide" evidence="4">
    <location>
        <begin position="1"/>
        <end position="24"/>
    </location>
</feature>
<keyword evidence="2 4" id="KW-0732">Signal</keyword>
<dbReference type="InterPro" id="IPR001764">
    <property type="entry name" value="Glyco_hydro_3_N"/>
</dbReference>
<dbReference type="InterPro" id="IPR013783">
    <property type="entry name" value="Ig-like_fold"/>
</dbReference>
<comment type="caution">
    <text evidence="6">The sequence shown here is derived from an EMBL/GenBank/DDBJ whole genome shotgun (WGS) entry which is preliminary data.</text>
</comment>
<feature type="chain" id="PRO_5043189982" evidence="4">
    <location>
        <begin position="25"/>
        <end position="863"/>
    </location>
</feature>
<dbReference type="RefSeq" id="WP_117693505.1">
    <property type="nucleotide sequence ID" value="NZ_JAJCKC010000017.1"/>
</dbReference>
<evidence type="ECO:0000256" key="1">
    <source>
        <dbReference type="ARBA" id="ARBA00005336"/>
    </source>
</evidence>
<dbReference type="PANTHER" id="PTHR42721:SF3">
    <property type="entry name" value="BETA-D-XYLOSIDASE 5-RELATED"/>
    <property type="match status" value="1"/>
</dbReference>
<dbReference type="InterPro" id="IPR002772">
    <property type="entry name" value="Glyco_hydro_3_C"/>
</dbReference>
<dbReference type="InterPro" id="IPR037524">
    <property type="entry name" value="PA14/GLEYA"/>
</dbReference>
<proteinExistence type="inferred from homology"/>
<evidence type="ECO:0000256" key="4">
    <source>
        <dbReference type="SAM" id="SignalP"/>
    </source>
</evidence>
<dbReference type="SUPFAM" id="SSF56988">
    <property type="entry name" value="Anthrax protective antigen"/>
    <property type="match status" value="1"/>
</dbReference>
<dbReference type="SMART" id="SM01217">
    <property type="entry name" value="Fn3_like"/>
    <property type="match status" value="1"/>
</dbReference>
<dbReference type="Gene3D" id="2.60.40.10">
    <property type="entry name" value="Immunoglobulins"/>
    <property type="match status" value="1"/>
</dbReference>
<dbReference type="AlphaFoldDB" id="A0A415MWI5"/>
<dbReference type="PRINTS" id="PR00133">
    <property type="entry name" value="GLHYDRLASE3"/>
</dbReference>
<dbReference type="InterPro" id="IPR036881">
    <property type="entry name" value="Glyco_hydro_3_C_sf"/>
</dbReference>
<dbReference type="PROSITE" id="PS51820">
    <property type="entry name" value="PA14"/>
    <property type="match status" value="1"/>
</dbReference>
<organism evidence="6 7">
    <name type="scientific">Bacteroides intestinalis</name>
    <dbReference type="NCBI Taxonomy" id="329854"/>
    <lineage>
        <taxon>Bacteria</taxon>
        <taxon>Pseudomonadati</taxon>
        <taxon>Bacteroidota</taxon>
        <taxon>Bacteroidia</taxon>
        <taxon>Bacteroidales</taxon>
        <taxon>Bacteroidaceae</taxon>
        <taxon>Bacteroides</taxon>
    </lineage>
</organism>
<dbReference type="SUPFAM" id="SSF52279">
    <property type="entry name" value="Beta-D-glucan exohydrolase, C-terminal domain"/>
    <property type="match status" value="1"/>
</dbReference>
<gene>
    <name evidence="6" type="ORF">DWZ95_22120</name>
</gene>
<dbReference type="InterPro" id="IPR036962">
    <property type="entry name" value="Glyco_hydro_3_N_sf"/>
</dbReference>
<dbReference type="Gene3D" id="3.40.50.1700">
    <property type="entry name" value="Glycoside hydrolase family 3 C-terminal domain"/>
    <property type="match status" value="2"/>
</dbReference>
<dbReference type="Pfam" id="PF01915">
    <property type="entry name" value="Glyco_hydro_3_C"/>
    <property type="match status" value="1"/>
</dbReference>
<dbReference type="GO" id="GO:0045493">
    <property type="term" value="P:xylan catabolic process"/>
    <property type="evidence" value="ECO:0007669"/>
    <property type="project" value="InterPro"/>
</dbReference>
<name>A0A415MWI5_9BACE</name>
<dbReference type="Pfam" id="PF00933">
    <property type="entry name" value="Glyco_hydro_3"/>
    <property type="match status" value="1"/>
</dbReference>
<dbReference type="Proteomes" id="UP000285013">
    <property type="component" value="Unassembled WGS sequence"/>
</dbReference>